<proteinExistence type="predicted"/>
<keyword evidence="2" id="KW-1185">Reference proteome</keyword>
<accession>A0AAD7NM43</accession>
<reference evidence="1" key="1">
    <citation type="submission" date="2023-03" db="EMBL/GenBank/DDBJ databases">
        <title>Massive genome expansion in bonnet fungi (Mycena s.s.) driven by repeated elements and novel gene families across ecological guilds.</title>
        <authorList>
            <consortium name="Lawrence Berkeley National Laboratory"/>
            <person name="Harder C.B."/>
            <person name="Miyauchi S."/>
            <person name="Viragh M."/>
            <person name="Kuo A."/>
            <person name="Thoen E."/>
            <person name="Andreopoulos B."/>
            <person name="Lu D."/>
            <person name="Skrede I."/>
            <person name="Drula E."/>
            <person name="Henrissat B."/>
            <person name="Morin E."/>
            <person name="Kohler A."/>
            <person name="Barry K."/>
            <person name="LaButti K."/>
            <person name="Morin E."/>
            <person name="Salamov A."/>
            <person name="Lipzen A."/>
            <person name="Mereny Z."/>
            <person name="Hegedus B."/>
            <person name="Baldrian P."/>
            <person name="Stursova M."/>
            <person name="Weitz H."/>
            <person name="Taylor A."/>
            <person name="Grigoriev I.V."/>
            <person name="Nagy L.G."/>
            <person name="Martin F."/>
            <person name="Kauserud H."/>
        </authorList>
    </citation>
    <scope>NUCLEOTIDE SEQUENCE</scope>
    <source>
        <strain evidence="1">CBHHK188m</strain>
    </source>
</reference>
<dbReference type="Proteomes" id="UP001215280">
    <property type="component" value="Unassembled WGS sequence"/>
</dbReference>
<sequence>MSEAGMGTGTREEEKGVAPAEKGTFRLLVPFTCIRHGLARTFQSRFRFGLHRPSPALDQHISVPEKGGPFVLLASFTPATYLFMQFLDLCLLSSAKVALSALFVCEIGWGNGSMIWDARPQTGSFEQHTPGEAQRNQTRLLGTVRVFRPHLMVRRSGGRWHVATRRETRRQEKMHAIVCTNCGSILNHYLIPQYTPHPNQFRVHLSLAGLWPPCTPSSLSPTALGAAVISDPDEPKPAYFYAHLALQIRATR</sequence>
<name>A0AAD7NM43_9AGAR</name>
<evidence type="ECO:0000313" key="1">
    <source>
        <dbReference type="EMBL" id="KAJ7767484.1"/>
    </source>
</evidence>
<organism evidence="1 2">
    <name type="scientific">Mycena maculata</name>
    <dbReference type="NCBI Taxonomy" id="230809"/>
    <lineage>
        <taxon>Eukaryota</taxon>
        <taxon>Fungi</taxon>
        <taxon>Dikarya</taxon>
        <taxon>Basidiomycota</taxon>
        <taxon>Agaricomycotina</taxon>
        <taxon>Agaricomycetes</taxon>
        <taxon>Agaricomycetidae</taxon>
        <taxon>Agaricales</taxon>
        <taxon>Marasmiineae</taxon>
        <taxon>Mycenaceae</taxon>
        <taxon>Mycena</taxon>
    </lineage>
</organism>
<dbReference type="EMBL" id="JARJLG010000030">
    <property type="protein sequence ID" value="KAJ7767484.1"/>
    <property type="molecule type" value="Genomic_DNA"/>
</dbReference>
<protein>
    <submittedName>
        <fullName evidence="1">Uncharacterized protein</fullName>
    </submittedName>
</protein>
<comment type="caution">
    <text evidence="1">The sequence shown here is derived from an EMBL/GenBank/DDBJ whole genome shotgun (WGS) entry which is preliminary data.</text>
</comment>
<dbReference type="AlphaFoldDB" id="A0AAD7NM43"/>
<gene>
    <name evidence="1" type="ORF">DFH07DRAFT_769580</name>
</gene>
<evidence type="ECO:0000313" key="2">
    <source>
        <dbReference type="Proteomes" id="UP001215280"/>
    </source>
</evidence>